<feature type="compositionally biased region" description="Low complexity" evidence="11">
    <location>
        <begin position="1137"/>
        <end position="1168"/>
    </location>
</feature>
<dbReference type="PROSITE" id="PS00107">
    <property type="entry name" value="PROTEIN_KINASE_ATP"/>
    <property type="match status" value="1"/>
</dbReference>
<feature type="compositionally biased region" description="Polar residues" evidence="11">
    <location>
        <begin position="79"/>
        <end position="104"/>
    </location>
</feature>
<dbReference type="InterPro" id="IPR000719">
    <property type="entry name" value="Prot_kinase_dom"/>
</dbReference>
<feature type="domain" description="Protein kinase" evidence="12">
    <location>
        <begin position="686"/>
        <end position="1017"/>
    </location>
</feature>
<keyword evidence="5" id="KW-0597">Phosphoprotein</keyword>
<comment type="subcellular location">
    <subcellularLocation>
        <location evidence="1">Cytoplasm</location>
    </subcellularLocation>
</comment>
<evidence type="ECO:0000256" key="3">
    <source>
        <dbReference type="ARBA" id="ARBA00022490"/>
    </source>
</evidence>
<dbReference type="GO" id="GO:0005524">
    <property type="term" value="F:ATP binding"/>
    <property type="evidence" value="ECO:0007669"/>
    <property type="project" value="UniProtKB-UniRule"/>
</dbReference>
<feature type="compositionally biased region" description="Low complexity" evidence="11">
    <location>
        <begin position="192"/>
        <end position="228"/>
    </location>
</feature>
<feature type="region of interest" description="Disordered" evidence="11">
    <location>
        <begin position="1406"/>
        <end position="1425"/>
    </location>
</feature>
<dbReference type="InterPro" id="IPR011009">
    <property type="entry name" value="Kinase-like_dom_sf"/>
</dbReference>
<evidence type="ECO:0000259" key="12">
    <source>
        <dbReference type="PROSITE" id="PS50011"/>
    </source>
</evidence>
<dbReference type="GO" id="GO:0005737">
    <property type="term" value="C:cytoplasm"/>
    <property type="evidence" value="ECO:0007669"/>
    <property type="project" value="UniProtKB-SubCell"/>
</dbReference>
<dbReference type="GO" id="GO:0004674">
    <property type="term" value="F:protein serine/threonine kinase activity"/>
    <property type="evidence" value="ECO:0007669"/>
    <property type="project" value="UniProtKB-KW"/>
</dbReference>
<keyword evidence="14" id="KW-1185">Reference proteome</keyword>
<protein>
    <submittedName>
        <fullName evidence="13">BQ2448_1234 protein</fullName>
    </submittedName>
</protein>
<feature type="compositionally biased region" description="Low complexity" evidence="11">
    <location>
        <begin position="26"/>
        <end position="70"/>
    </location>
</feature>
<dbReference type="Gene3D" id="1.10.510.10">
    <property type="entry name" value="Transferase(Phosphotransferase) domain 1"/>
    <property type="match status" value="1"/>
</dbReference>
<dbReference type="FunFam" id="3.30.200.20:FF:000087">
    <property type="entry name" value="Dual specificity tyrosine-phosphorylation-regulated kinase 1A"/>
    <property type="match status" value="1"/>
</dbReference>
<feature type="compositionally biased region" description="Low complexity" evidence="11">
    <location>
        <begin position="441"/>
        <end position="450"/>
    </location>
</feature>
<dbReference type="OrthoDB" id="9332038at2759"/>
<feature type="compositionally biased region" description="Polar residues" evidence="11">
    <location>
        <begin position="379"/>
        <end position="389"/>
    </location>
</feature>
<evidence type="ECO:0000256" key="5">
    <source>
        <dbReference type="ARBA" id="ARBA00022553"/>
    </source>
</evidence>
<feature type="compositionally biased region" description="Polar residues" evidence="11">
    <location>
        <begin position="1415"/>
        <end position="1425"/>
    </location>
</feature>
<dbReference type="PROSITE" id="PS00108">
    <property type="entry name" value="PROTEIN_KINASE_ST"/>
    <property type="match status" value="1"/>
</dbReference>
<feature type="region of interest" description="Disordered" evidence="11">
    <location>
        <begin position="1137"/>
        <end position="1198"/>
    </location>
</feature>
<evidence type="ECO:0000256" key="2">
    <source>
        <dbReference type="ARBA" id="ARBA00008867"/>
    </source>
</evidence>
<feature type="compositionally biased region" description="Low complexity" evidence="11">
    <location>
        <begin position="125"/>
        <end position="135"/>
    </location>
</feature>
<dbReference type="Pfam" id="PF00069">
    <property type="entry name" value="Pkinase"/>
    <property type="match status" value="1"/>
</dbReference>
<name>A0A238F7L2_9BASI</name>
<dbReference type="InterPro" id="IPR008271">
    <property type="entry name" value="Ser/Thr_kinase_AS"/>
</dbReference>
<accession>A0A238F7L2</accession>
<keyword evidence="4" id="KW-0723">Serine/threonine-protein kinase</keyword>
<evidence type="ECO:0000313" key="14">
    <source>
        <dbReference type="Proteomes" id="UP000198372"/>
    </source>
</evidence>
<evidence type="ECO:0000256" key="6">
    <source>
        <dbReference type="ARBA" id="ARBA00022679"/>
    </source>
</evidence>
<dbReference type="GO" id="GO:0004713">
    <property type="term" value="F:protein tyrosine kinase activity"/>
    <property type="evidence" value="ECO:0007669"/>
    <property type="project" value="TreeGrafter"/>
</dbReference>
<feature type="compositionally biased region" description="Polar residues" evidence="11">
    <location>
        <begin position="136"/>
        <end position="164"/>
    </location>
</feature>
<proteinExistence type="inferred from homology"/>
<keyword evidence="7 10" id="KW-0547">Nucleotide-binding</keyword>
<feature type="compositionally biased region" description="Polar residues" evidence="11">
    <location>
        <begin position="344"/>
        <end position="356"/>
    </location>
</feature>
<feature type="compositionally biased region" description="Low complexity" evidence="11">
    <location>
        <begin position="239"/>
        <end position="280"/>
    </location>
</feature>
<dbReference type="InterPro" id="IPR050494">
    <property type="entry name" value="Ser_Thr_dual-spec_kinase"/>
</dbReference>
<dbReference type="Proteomes" id="UP000198372">
    <property type="component" value="Unassembled WGS sequence"/>
</dbReference>
<keyword evidence="6" id="KW-0808">Transferase</keyword>
<feature type="compositionally biased region" description="Low complexity" evidence="11">
    <location>
        <begin position="1184"/>
        <end position="1194"/>
    </location>
</feature>
<feature type="region of interest" description="Disordered" evidence="11">
    <location>
        <begin position="486"/>
        <end position="509"/>
    </location>
</feature>
<reference evidence="14" key="1">
    <citation type="submission" date="2016-09" db="EMBL/GenBank/DDBJ databases">
        <authorList>
            <person name="Jeantristanb JTB J.-T."/>
            <person name="Ricardo R."/>
        </authorList>
    </citation>
    <scope>NUCLEOTIDE SEQUENCE [LARGE SCALE GENOMIC DNA]</scope>
</reference>
<organism evidence="13 14">
    <name type="scientific">Microbotryum intermedium</name>
    <dbReference type="NCBI Taxonomy" id="269621"/>
    <lineage>
        <taxon>Eukaryota</taxon>
        <taxon>Fungi</taxon>
        <taxon>Dikarya</taxon>
        <taxon>Basidiomycota</taxon>
        <taxon>Pucciniomycotina</taxon>
        <taxon>Microbotryomycetes</taxon>
        <taxon>Microbotryales</taxon>
        <taxon>Microbotryaceae</taxon>
        <taxon>Microbotryum</taxon>
    </lineage>
</organism>
<dbReference type="Gene3D" id="3.30.200.20">
    <property type="entry name" value="Phosphorylase Kinase, domain 1"/>
    <property type="match status" value="1"/>
</dbReference>
<comment type="similarity">
    <text evidence="2">Belongs to the protein kinase superfamily. CMGC Ser/Thr protein kinase family. MNB/DYRK subfamily.</text>
</comment>
<dbReference type="GO" id="GO:0005634">
    <property type="term" value="C:nucleus"/>
    <property type="evidence" value="ECO:0007669"/>
    <property type="project" value="TreeGrafter"/>
</dbReference>
<sequence length="1425" mass="153106">MPASSSHSHNHSHSYHDDPFNASLYQHPSQNQHQNQSPQHQHSFVSIPVQASSSSQGVNQSSSSSSVTSSLGILPQHYGSHSSQSVHLATSPSSTQTYRYSTSVEAGDYRPPIGSLSAAHHHDPAASTTTTSSSTNIGHRSSRSVNRQSSFGHANPPISHSHTLSHAPHNHPKSMSISALPSHALLHAGSNSGTSASALSPATTTRTPSTHRTSTYSPNTSASSSSSSHDVTMAPPPAVANSAASSSLSSSSSSLWSRPSDAAASSSLSSTTTAAQSQSQHYRASPSLSSAQAIMGSAAASTLPPPHVALNGSSLMRRGSSYDGTPTRSASMYNLAAAATSPTITPRLQTSGLVPNSYSARSPARSGSGSGSYSPMGGVQQTGPTSPIQTPLGPNHLSSFPSMQSGGGHASSQSMSSAHPNASRITNEHTRDSSYSPSQYSTGAASTASSSALFPNSPLVGNSNASSFYANHILAATSSISLPTGVPVTPRSASHSPHPPHPPLTPSYHPQAQQYYQSQHYYDSNMAAAGKGKSIDGSSRQVSSYAASSASSSASAVNPAAMYYAGHDFRSSAATAPPAISGERVGRGLRKVRDPKEIKRTINQQPAGRRADPAGGFVSPLKALTLHLPQTYHLVNPAFRYETSLNPRRVLTKPSKPAMNDGFDNEDSDYILYVNDVLGPEDKDRYLILDVLGQGTFGQVVKCQNMKTHEIVAVKVVKNKPAYFQQSMMEVTILELINNQWDKDDEHHMLRLKDTFIHHSHLCLVFELLSNNLYELIKQNSFRGLSTSLVRVFTAQLLDALTVLHEAKIIHCDLKPENILLKSLQSPTIKVIDFGSACHERQTVYTYIQSRFYRSPEVILSLPYSASIDMWSLGCICVELFLGLPLFPGTSEFNQITRIVEMLGMPPNHMLDKGKQTMHFFEQYADEYGQRRWRLKTLERYSQENKVQEQPSKRYFAQSTLPEIIQQYPIVRKGLKEADAEKERKNRLAFIDFVKGLLNLDPEQRWTPQQARLHPFVLGEPFLQPFVPPPHIKGGAFVKSPAIGSSSSSSSSAEAKRYGGLPAATPRTTQGRTYDAKAYGQHLQQQQTYTLQAQQAAQRAAAIPTNPYAVDMQAQAAAVARQQSQYQQQQQQQQQQHSMAMAQQQQQQMQAAGGYGPAGSSSFSYASPQNTTVANPPAAHHYTSTRGRSNTGGTQELPPALQKVGQTLGVAAGTGQSVTPVLRRDDQWQAWERISTDGQGVQRRISVSSRHPHLNLLQEQAENGLNSWASPMRAKPTHGSQASYSGYYTSPQQAQPPSFSVVVDNRAPPVDLPGIAAPPLAYSTAGNSNRYAPYSTGPPNAAVEGYDLTFDAFGGANANPALDGLGVYQPLPPYQQGNARGMAGAAVMGGSVLPTTMQQSLYSAHLPFSPGHQAGQPSQSKAKQW</sequence>
<evidence type="ECO:0000256" key="7">
    <source>
        <dbReference type="ARBA" id="ARBA00022741"/>
    </source>
</evidence>
<evidence type="ECO:0000256" key="9">
    <source>
        <dbReference type="ARBA" id="ARBA00022840"/>
    </source>
</evidence>
<keyword evidence="8" id="KW-0418">Kinase</keyword>
<feature type="region of interest" description="Disordered" evidence="11">
    <location>
        <begin position="1"/>
        <end position="288"/>
    </location>
</feature>
<dbReference type="SUPFAM" id="SSF56112">
    <property type="entry name" value="Protein kinase-like (PK-like)"/>
    <property type="match status" value="1"/>
</dbReference>
<evidence type="ECO:0000256" key="10">
    <source>
        <dbReference type="PROSITE-ProRule" id="PRU10141"/>
    </source>
</evidence>
<feature type="binding site" evidence="10">
    <location>
        <position position="715"/>
    </location>
    <ligand>
        <name>ATP</name>
        <dbReference type="ChEBI" id="CHEBI:30616"/>
    </ligand>
</feature>
<dbReference type="PANTHER" id="PTHR24058:SF17">
    <property type="entry name" value="HOMEODOMAIN INTERACTING PROTEIN KINASE, ISOFORM D"/>
    <property type="match status" value="1"/>
</dbReference>
<dbReference type="PANTHER" id="PTHR24058">
    <property type="entry name" value="DUAL SPECIFICITY PROTEIN KINASE"/>
    <property type="match status" value="1"/>
</dbReference>
<feature type="region of interest" description="Disordered" evidence="11">
    <location>
        <begin position="344"/>
        <end position="450"/>
    </location>
</feature>
<evidence type="ECO:0000256" key="11">
    <source>
        <dbReference type="SAM" id="MobiDB-lite"/>
    </source>
</evidence>
<dbReference type="InterPro" id="IPR017441">
    <property type="entry name" value="Protein_kinase_ATP_BS"/>
</dbReference>
<gene>
    <name evidence="13" type="ORF">BQ2448_1234</name>
</gene>
<feature type="region of interest" description="Disordered" evidence="11">
    <location>
        <begin position="1041"/>
        <end position="1070"/>
    </location>
</feature>
<evidence type="ECO:0000313" key="13">
    <source>
        <dbReference type="EMBL" id="SCV69840.1"/>
    </source>
</evidence>
<feature type="compositionally biased region" description="Polar residues" evidence="11">
    <location>
        <begin position="396"/>
        <end position="425"/>
    </location>
</feature>
<evidence type="ECO:0000256" key="1">
    <source>
        <dbReference type="ARBA" id="ARBA00004496"/>
    </source>
</evidence>
<feature type="region of interest" description="Disordered" evidence="11">
    <location>
        <begin position="301"/>
        <end position="327"/>
    </location>
</feature>
<keyword evidence="9 10" id="KW-0067">ATP-binding</keyword>
<feature type="compositionally biased region" description="Low complexity" evidence="11">
    <location>
        <begin position="357"/>
        <end position="378"/>
    </location>
</feature>
<dbReference type="SMART" id="SM00220">
    <property type="entry name" value="S_TKc"/>
    <property type="match status" value="1"/>
</dbReference>
<keyword evidence="3" id="KW-0963">Cytoplasm</keyword>
<evidence type="ECO:0000256" key="4">
    <source>
        <dbReference type="ARBA" id="ARBA00022527"/>
    </source>
</evidence>
<dbReference type="STRING" id="269621.A0A238F7L2"/>
<dbReference type="EMBL" id="FMSP01000005">
    <property type="protein sequence ID" value="SCV69840.1"/>
    <property type="molecule type" value="Genomic_DNA"/>
</dbReference>
<dbReference type="FunFam" id="1.10.510.10:FF:000380">
    <property type="entry name" value="Serine/threonine-protein kinase ppk15"/>
    <property type="match status" value="1"/>
</dbReference>
<evidence type="ECO:0000256" key="8">
    <source>
        <dbReference type="ARBA" id="ARBA00022777"/>
    </source>
</evidence>
<dbReference type="CDD" id="cd14212">
    <property type="entry name" value="PKc_YAK1"/>
    <property type="match status" value="1"/>
</dbReference>
<dbReference type="PROSITE" id="PS50011">
    <property type="entry name" value="PROTEIN_KINASE_DOM"/>
    <property type="match status" value="1"/>
</dbReference>